<dbReference type="PIRSF" id="PIRSF006728">
    <property type="entry name" value="CinA"/>
    <property type="match status" value="1"/>
</dbReference>
<evidence type="ECO:0000313" key="3">
    <source>
        <dbReference type="EMBL" id="RCL74179.1"/>
    </source>
</evidence>
<evidence type="ECO:0000256" key="1">
    <source>
        <dbReference type="HAMAP-Rule" id="MF_00226"/>
    </source>
</evidence>
<dbReference type="SUPFAM" id="SSF142433">
    <property type="entry name" value="CinA-like"/>
    <property type="match status" value="1"/>
</dbReference>
<dbReference type="SUPFAM" id="SSF53218">
    <property type="entry name" value="Molybdenum cofactor biosynthesis proteins"/>
    <property type="match status" value="1"/>
</dbReference>
<dbReference type="Gene3D" id="3.90.950.20">
    <property type="entry name" value="CinA-like"/>
    <property type="match status" value="1"/>
</dbReference>
<dbReference type="InterPro" id="IPR041424">
    <property type="entry name" value="CinA_KH"/>
</dbReference>
<dbReference type="Gene3D" id="3.40.980.10">
    <property type="entry name" value="MoaB/Mog-like domain"/>
    <property type="match status" value="1"/>
</dbReference>
<dbReference type="CDD" id="cd00885">
    <property type="entry name" value="cinA"/>
    <property type="match status" value="1"/>
</dbReference>
<comment type="caution">
    <text evidence="3">The sequence shown here is derived from an EMBL/GenBank/DDBJ whole genome shotgun (WGS) entry which is preliminary data.</text>
</comment>
<organism evidence="3 4">
    <name type="scientific">PS1 clade bacterium</name>
    <dbReference type="NCBI Taxonomy" id="2175152"/>
    <lineage>
        <taxon>Bacteria</taxon>
        <taxon>Pseudomonadati</taxon>
        <taxon>Pseudomonadota</taxon>
        <taxon>Alphaproteobacteria</taxon>
        <taxon>PS1 clade</taxon>
    </lineage>
</organism>
<dbReference type="PANTHER" id="PTHR13939">
    <property type="entry name" value="NICOTINAMIDE-NUCLEOTIDE AMIDOHYDROLASE PNCC"/>
    <property type="match status" value="1"/>
</dbReference>
<protein>
    <recommendedName>
        <fullName evidence="1">CinA-like protein</fullName>
    </recommendedName>
</protein>
<dbReference type="InterPro" id="IPR036653">
    <property type="entry name" value="CinA-like_C"/>
</dbReference>
<dbReference type="AlphaFoldDB" id="A0A368DQT6"/>
<accession>A0A368DQT6</accession>
<dbReference type="Gene3D" id="3.30.70.2860">
    <property type="match status" value="1"/>
</dbReference>
<feature type="domain" description="MoaB/Mog" evidence="2">
    <location>
        <begin position="22"/>
        <end position="189"/>
    </location>
</feature>
<dbReference type="SMART" id="SM00852">
    <property type="entry name" value="MoCF_biosynth"/>
    <property type="match status" value="1"/>
</dbReference>
<dbReference type="InterPro" id="IPR001453">
    <property type="entry name" value="MoaB/Mog_dom"/>
</dbReference>
<gene>
    <name evidence="3" type="ORF">DBW71_01900</name>
</gene>
<dbReference type="PANTHER" id="PTHR13939:SF0">
    <property type="entry name" value="NMN AMIDOHYDROLASE-LIKE PROTEIN YFAY"/>
    <property type="match status" value="1"/>
</dbReference>
<dbReference type="EMBL" id="QOQD01000003">
    <property type="protein sequence ID" value="RCL74179.1"/>
    <property type="molecule type" value="Genomic_DNA"/>
</dbReference>
<reference evidence="3 4" key="1">
    <citation type="journal article" date="2018" name="Microbiome">
        <title>Fine metagenomic profile of the Mediterranean stratified and mixed water columns revealed by assembly and recruitment.</title>
        <authorList>
            <person name="Haro-Moreno J.M."/>
            <person name="Lopez-Perez M."/>
            <person name="De La Torre J.R."/>
            <person name="Picazo A."/>
            <person name="Camacho A."/>
            <person name="Rodriguez-Valera F."/>
        </authorList>
    </citation>
    <scope>NUCLEOTIDE SEQUENCE [LARGE SCALE GENOMIC DNA]</scope>
    <source>
        <strain evidence="3">MED-G57</strain>
    </source>
</reference>
<dbReference type="InterPro" id="IPR036425">
    <property type="entry name" value="MoaB/Mog-like_dom_sf"/>
</dbReference>
<evidence type="ECO:0000313" key="4">
    <source>
        <dbReference type="Proteomes" id="UP000253570"/>
    </source>
</evidence>
<proteinExistence type="inferred from homology"/>
<dbReference type="InterPro" id="IPR008135">
    <property type="entry name" value="Competence-induced_CinA"/>
</dbReference>
<sequence length="431" mass="48172">MVSSRRKSLKIRKWIGIIMKVEILCTGDEVLSGKIINSNFAFMSGKLEEVGISVIWGTTVGDNKQDLLDAFKLASERADAVIVNGGLGPTVDDLSQEVAAIASGNELELRTDWLEIMESFFIKRGRVMTENNKKQAMLPKGAELINNPIGTACGFAININKSRFFFTPGVPRELFLMLEDEIIPRLLELSGEKFITKLKTFHSYGIGESRADTLLEDIVDLAPDKNVKLGFQAHFPQLETKLHVRGNSKDSIEKNLVPVQDELRKRLGNYIFAEDKQTLEGVIIESLKNNSQTISIAEFMTDGGINSRLSKTDTGGESLIYALASNNIYALCKSLEINHKNEVNLELAEQVALKTRDIYSTDFGFCVLINHTEKNEAETFIALSGQISQSRIGYFIGDNYRVTLGSIEMALDCIRRYFQGLPFDEKSDFER</sequence>
<dbReference type="NCBIfam" id="TIGR00200">
    <property type="entry name" value="cinA_nterm"/>
    <property type="match status" value="1"/>
</dbReference>
<dbReference type="InterPro" id="IPR050101">
    <property type="entry name" value="CinA"/>
</dbReference>
<name>A0A368DQT6_9PROT</name>
<dbReference type="Proteomes" id="UP000253570">
    <property type="component" value="Unassembled WGS sequence"/>
</dbReference>
<comment type="similarity">
    <text evidence="1">Belongs to the CinA family.</text>
</comment>
<dbReference type="HAMAP" id="MF_00226_B">
    <property type="entry name" value="CinA_B"/>
    <property type="match status" value="1"/>
</dbReference>
<evidence type="ECO:0000259" key="2">
    <source>
        <dbReference type="SMART" id="SM00852"/>
    </source>
</evidence>
<dbReference type="Pfam" id="PF00994">
    <property type="entry name" value="MoCF_biosynth"/>
    <property type="match status" value="1"/>
</dbReference>
<dbReference type="Pfam" id="PF18146">
    <property type="entry name" value="CinA_KH"/>
    <property type="match status" value="1"/>
</dbReference>